<protein>
    <submittedName>
        <fullName evidence="2">DUF3854 domain-containing protein</fullName>
    </submittedName>
</protein>
<keyword evidence="2" id="KW-0614">Plasmid</keyword>
<dbReference type="EMBL" id="CP049229">
    <property type="protein sequence ID" value="QIH24454.1"/>
    <property type="molecule type" value="Genomic_DNA"/>
</dbReference>
<gene>
    <name evidence="2" type="ORF">G6Z83_06960</name>
</gene>
<geneLocation type="plasmid" evidence="3">
    <name>pc0210c1</name>
</geneLocation>
<evidence type="ECO:0000313" key="2">
    <source>
        <dbReference type="EMBL" id="QIH24454.1"/>
    </source>
</evidence>
<dbReference type="InterPro" id="IPR024385">
    <property type="entry name" value="DUF3854"/>
</dbReference>
<accession>A0A6G7BB55</accession>
<proteinExistence type="predicted"/>
<dbReference type="AlphaFoldDB" id="A0A6G7BB55"/>
<dbReference type="Pfam" id="PF12965">
    <property type="entry name" value="DUF3854"/>
    <property type="match status" value="1"/>
</dbReference>
<dbReference type="Proteomes" id="UP000501676">
    <property type="component" value="Plasmid pC0210C1"/>
</dbReference>
<name>A0A6G7BB55_9LACO</name>
<evidence type="ECO:0000259" key="1">
    <source>
        <dbReference type="Pfam" id="PF12965"/>
    </source>
</evidence>
<evidence type="ECO:0000313" key="3">
    <source>
        <dbReference type="Proteomes" id="UP000501676"/>
    </source>
</evidence>
<feature type="domain" description="DUF3854" evidence="1">
    <location>
        <begin position="438"/>
        <end position="492"/>
    </location>
</feature>
<sequence>MEKYVELEKKFGGQFRETSMVDSDYKDKKVYWLEFAGAVCPICGHKSWCMINVSGTKVICMRVANNHKLSNNNGYLYLLGNKYKVSFDVKAIKPVLTYPRAQDSVLDFFYRSVLLGCPLKKNHRQDLYNRGLDDTMINIHNGRGFGSYYQLDPSVKDNGVKRLEPLFRQIDVSNNIVNNVWINLLDNMSKITHSNYYRHTLWHGVPGFFKFGLHAPRTSKNIPALLNLPIFSVPADGLLVPYYNELNELVAFQVRVDHVSASVTVSKTLPCGDLKVYFNSHTKQYTVNLKPEGAKVRTIASGIAKTDIIDLKYSNMPYQLKVEHGGKYFWVSSAKENGGARGKMPIQVAYNPDIASLDPTKVDKDGNLSERKIIQNYIKQPKSIWLTEGGLKAYIVSMYLPKRFKKEDLDLLGKDVLGVAGVNSYRNFLPMLKRLHVNTVTTAYDMDFQKNKQVKENYRSLISLLKENGYKIRIANWDGSKAKGIDDALVQQLEINFTNVN</sequence>
<reference evidence="2 3" key="1">
    <citation type="submission" date="2020-02" db="EMBL/GenBank/DDBJ databases">
        <title>Complete genome sequences of six Lactobacillus iners strains isolated from the human vagina.</title>
        <authorList>
            <person name="France M.T."/>
            <person name="Rutt L."/>
            <person name="Narina S."/>
            <person name="Arbaugh S."/>
            <person name="Humphrys M.S."/>
            <person name="Ma B."/>
            <person name="Hayward M.R."/>
            <person name="Relman D."/>
            <person name="Kwon D.S."/>
            <person name="Ravel J."/>
        </authorList>
    </citation>
    <scope>NUCLEOTIDE SEQUENCE [LARGE SCALE GENOMIC DNA]</scope>
    <source>
        <strain evidence="2 3">C0210C1</strain>
        <plasmid evidence="3">pc0210c1</plasmid>
    </source>
</reference>
<dbReference type="RefSeq" id="WP_164824142.1">
    <property type="nucleotide sequence ID" value="NZ_CP049229.1"/>
</dbReference>
<organism evidence="2 3">
    <name type="scientific">Lactobacillus iners</name>
    <dbReference type="NCBI Taxonomy" id="147802"/>
    <lineage>
        <taxon>Bacteria</taxon>
        <taxon>Bacillati</taxon>
        <taxon>Bacillota</taxon>
        <taxon>Bacilli</taxon>
        <taxon>Lactobacillales</taxon>
        <taxon>Lactobacillaceae</taxon>
        <taxon>Lactobacillus</taxon>
    </lineage>
</organism>